<organism evidence="3 4">
    <name type="scientific">Cupriavidus pinatubonensis</name>
    <dbReference type="NCBI Taxonomy" id="248026"/>
    <lineage>
        <taxon>Bacteria</taxon>
        <taxon>Pseudomonadati</taxon>
        <taxon>Pseudomonadota</taxon>
        <taxon>Betaproteobacteria</taxon>
        <taxon>Burkholderiales</taxon>
        <taxon>Burkholderiaceae</taxon>
        <taxon>Cupriavidus</taxon>
    </lineage>
</organism>
<dbReference type="RefSeq" id="WP_224002163.1">
    <property type="nucleotide sequence ID" value="NZ_CAJZAF010000010.1"/>
</dbReference>
<evidence type="ECO:0000256" key="1">
    <source>
        <dbReference type="SAM" id="Phobius"/>
    </source>
</evidence>
<sequence length="319" mass="34097">MIVDTRVFTCGDAIRWAIVLAILALDFVWLIASGRSVTHSSLVAQCLAVAMLGTITLALSLIAGLPRITATSRGLHYRRLALVAQCGALLVSFTSVMSVLSYLLITLAPPLVDDKLAALDAMLGFHWPQAYAWVRAQPTLNFVLALAYASGLPQLVLVPMLIGLLGRAAYLREFLSNLMLSCVLLLLIATPWPAAGAFVFFGVASPAEMATVSHFSALREGSMRVFDLAQMQGLVSLPSYHTAMALFFVQAMRWTRVGVVIIGLLNLLMIVSTPTEGGHYLIDVVSGVGLWALTVGALSLLAARRASARPEPDAAPQPV</sequence>
<feature type="transmembrane region" description="Helical" evidence="1">
    <location>
        <begin position="280"/>
        <end position="303"/>
    </location>
</feature>
<evidence type="ECO:0000259" key="2">
    <source>
        <dbReference type="Pfam" id="PF14378"/>
    </source>
</evidence>
<protein>
    <recommendedName>
        <fullName evidence="2">Inositolphosphotransferase Aur1/Ipt1 domain-containing protein</fullName>
    </recommendedName>
</protein>
<dbReference type="Pfam" id="PF14378">
    <property type="entry name" value="PAP2_3"/>
    <property type="match status" value="1"/>
</dbReference>
<feature type="transmembrane region" description="Helical" evidence="1">
    <location>
        <begin position="42"/>
        <end position="68"/>
    </location>
</feature>
<keyword evidence="4" id="KW-1185">Reference proteome</keyword>
<name>A0ABN7YJ51_9BURK</name>
<proteinExistence type="predicted"/>
<dbReference type="Proteomes" id="UP000701702">
    <property type="component" value="Unassembled WGS sequence"/>
</dbReference>
<feature type="domain" description="Inositolphosphotransferase Aur1/Ipt1" evidence="2">
    <location>
        <begin position="115"/>
        <end position="294"/>
    </location>
</feature>
<feature type="transmembrane region" description="Helical" evidence="1">
    <location>
        <begin position="228"/>
        <end position="249"/>
    </location>
</feature>
<comment type="caution">
    <text evidence="3">The sequence shown here is derived from an EMBL/GenBank/DDBJ whole genome shotgun (WGS) entry which is preliminary data.</text>
</comment>
<keyword evidence="1" id="KW-1133">Transmembrane helix</keyword>
<evidence type="ECO:0000313" key="4">
    <source>
        <dbReference type="Proteomes" id="UP000701702"/>
    </source>
</evidence>
<reference evidence="3 4" key="1">
    <citation type="submission" date="2021-08" db="EMBL/GenBank/DDBJ databases">
        <authorList>
            <person name="Peeters C."/>
        </authorList>
    </citation>
    <scope>NUCLEOTIDE SEQUENCE [LARGE SCALE GENOMIC DNA]</scope>
    <source>
        <strain evidence="3 4">LMG 23994</strain>
    </source>
</reference>
<evidence type="ECO:0000313" key="3">
    <source>
        <dbReference type="EMBL" id="CAG9172087.1"/>
    </source>
</evidence>
<feature type="transmembrane region" description="Helical" evidence="1">
    <location>
        <begin position="80"/>
        <end position="105"/>
    </location>
</feature>
<accession>A0ABN7YJ51</accession>
<keyword evidence="1" id="KW-0812">Transmembrane</keyword>
<keyword evidence="1" id="KW-0472">Membrane</keyword>
<dbReference type="EMBL" id="CAJZAF010000010">
    <property type="protein sequence ID" value="CAG9172087.1"/>
    <property type="molecule type" value="Genomic_DNA"/>
</dbReference>
<feature type="transmembrane region" description="Helical" evidence="1">
    <location>
        <begin position="142"/>
        <end position="166"/>
    </location>
</feature>
<feature type="transmembrane region" description="Helical" evidence="1">
    <location>
        <begin position="178"/>
        <end position="203"/>
    </location>
</feature>
<feature type="transmembrane region" description="Helical" evidence="1">
    <location>
        <begin position="12"/>
        <end position="30"/>
    </location>
</feature>
<gene>
    <name evidence="3" type="ORF">LMG23994_02315</name>
</gene>
<dbReference type="InterPro" id="IPR026841">
    <property type="entry name" value="Aur1/Ipt1"/>
</dbReference>
<feature type="transmembrane region" description="Helical" evidence="1">
    <location>
        <begin position="256"/>
        <end position="274"/>
    </location>
</feature>